<gene>
    <name evidence="1" type="ORF">LEP1GSC202_0720</name>
</gene>
<dbReference type="STRING" id="1249483.LEP1GSC202_0720"/>
<dbReference type="Proteomes" id="UP000013996">
    <property type="component" value="Unassembled WGS sequence"/>
</dbReference>
<dbReference type="AlphaFoldDB" id="A0A5E8HCY2"/>
<name>A0A5E8HCY2_9LEPT</name>
<organism evidence="1 2">
    <name type="scientific">Leptospira yanagawae serovar Saopaulo str. Sao Paulo = ATCC 700523</name>
    <dbReference type="NCBI Taxonomy" id="1249483"/>
    <lineage>
        <taxon>Bacteria</taxon>
        <taxon>Pseudomonadati</taxon>
        <taxon>Spirochaetota</taxon>
        <taxon>Spirochaetia</taxon>
        <taxon>Leptospirales</taxon>
        <taxon>Leptospiraceae</taxon>
        <taxon>Leptospira</taxon>
    </lineage>
</organism>
<reference evidence="1 2" key="1">
    <citation type="submission" date="2013-04" db="EMBL/GenBank/DDBJ databases">
        <authorList>
            <person name="Harkins D.M."/>
            <person name="Durkin A.S."/>
            <person name="Brinkac L.M."/>
            <person name="Haft D.H."/>
            <person name="Selengut J.D."/>
            <person name="Sanka R."/>
            <person name="DePew J."/>
            <person name="Purushe J."/>
            <person name="Hartskeerl R.A."/>
            <person name="Ahmed A."/>
            <person name="van der Linden H."/>
            <person name="Goris M.G.A."/>
            <person name="Vinetz J.M."/>
            <person name="Sutton G.G."/>
            <person name="Nierman W.C."/>
            <person name="Fouts D.E."/>
        </authorList>
    </citation>
    <scope>NUCLEOTIDE SEQUENCE [LARGE SCALE GENOMIC DNA]</scope>
    <source>
        <strain evidence="1 2">Sao Paulo</strain>
    </source>
</reference>
<evidence type="ECO:0000313" key="1">
    <source>
        <dbReference type="EMBL" id="EOQ89074.1"/>
    </source>
</evidence>
<evidence type="ECO:0000313" key="2">
    <source>
        <dbReference type="Proteomes" id="UP000013996"/>
    </source>
</evidence>
<protein>
    <submittedName>
        <fullName evidence="1">Uncharacterized protein</fullName>
    </submittedName>
</protein>
<proteinExistence type="predicted"/>
<accession>A0A5E8HCY2</accession>
<sequence>MSKLPEMLITKASAFFFRFISMGDLPQASCFYVFYSTLFLTN</sequence>
<dbReference type="EMBL" id="AOGX02000015">
    <property type="protein sequence ID" value="EOQ89074.1"/>
    <property type="molecule type" value="Genomic_DNA"/>
</dbReference>
<comment type="caution">
    <text evidence="1">The sequence shown here is derived from an EMBL/GenBank/DDBJ whole genome shotgun (WGS) entry which is preliminary data.</text>
</comment>